<organism evidence="2 3">
    <name type="scientific">Candidatus Nitrososphaera evergladensis SR1</name>
    <dbReference type="NCBI Taxonomy" id="1459636"/>
    <lineage>
        <taxon>Archaea</taxon>
        <taxon>Nitrososphaerota</taxon>
        <taxon>Nitrososphaeria</taxon>
        <taxon>Nitrososphaerales</taxon>
        <taxon>Nitrososphaeraceae</taxon>
        <taxon>Nitrososphaera</taxon>
    </lineage>
</organism>
<proteinExistence type="predicted"/>
<evidence type="ECO:0000259" key="1">
    <source>
        <dbReference type="Pfam" id="PF07812"/>
    </source>
</evidence>
<keyword evidence="3" id="KW-1185">Reference proteome</keyword>
<protein>
    <recommendedName>
        <fullName evidence="1">TfuA-like core domain-containing protein</fullName>
    </recommendedName>
</protein>
<evidence type="ECO:0000313" key="2">
    <source>
        <dbReference type="EMBL" id="AIF84843.1"/>
    </source>
</evidence>
<feature type="domain" description="TfuA-like core" evidence="1">
    <location>
        <begin position="52"/>
        <end position="169"/>
    </location>
</feature>
<dbReference type="Pfam" id="PF07812">
    <property type="entry name" value="TfuA"/>
    <property type="match status" value="1"/>
</dbReference>
<gene>
    <name evidence="2" type="ORF">NTE_02803</name>
</gene>
<dbReference type="RefSeq" id="WP_148701350.1">
    <property type="nucleotide sequence ID" value="NZ_CP007174.1"/>
</dbReference>
<name>A0A075MUN7_9ARCH</name>
<evidence type="ECO:0000313" key="3">
    <source>
        <dbReference type="Proteomes" id="UP000028194"/>
    </source>
</evidence>
<dbReference type="InterPro" id="IPR012924">
    <property type="entry name" value="TfuA_core"/>
</dbReference>
<accession>A0A075MUN7</accession>
<dbReference type="KEGG" id="nev:NTE_02803"/>
<dbReference type="EMBL" id="CP007174">
    <property type="protein sequence ID" value="AIF84843.1"/>
    <property type="molecule type" value="Genomic_DNA"/>
</dbReference>
<dbReference type="STRING" id="1459636.NTE_02803"/>
<sequence length="227" mass="25334">MAKKPIIFLGPSLSHEKASKILPEAEFRPPAKKGDLLRLAASPDVSMVGLVDGVFLQDYPPTPIEVYQLARREGVLLAGAASLGALRAVELEKFGMVGIGRVFELYKGGKIDADDEVAVTFADGDFHLQSEAMVDIRYNLFLAHKKGIIGKDTKKALAKVAKATYFPHRNYPDIIEATRRKYRDSLNNYDDIDAFQTYIEKNRKSLKEMDAIKLVEFFKARLGAEKK</sequence>
<dbReference type="OrthoDB" id="61834at2157"/>
<dbReference type="eggNOG" id="arCOG05002">
    <property type="taxonomic scope" value="Archaea"/>
</dbReference>
<dbReference type="GeneID" id="41598491"/>
<dbReference type="AlphaFoldDB" id="A0A075MUN7"/>
<dbReference type="HOGENOM" id="CLU_090311_0_0_2"/>
<reference evidence="2 3" key="1">
    <citation type="journal article" date="2014" name="PLoS ONE">
        <title>Genome Sequence of Candidatus Nitrososphaera evergladensis from Group I.1b Enriched from Everglades Soil Reveals Novel Genomic Features of the Ammonia-Oxidizing Archaea.</title>
        <authorList>
            <person name="Zhalnina K.V."/>
            <person name="Dias R."/>
            <person name="Leonard M.T."/>
            <person name="Dorr de Quadros P."/>
            <person name="Camargo F.A."/>
            <person name="Drew J.C."/>
            <person name="Farmerie W.G."/>
            <person name="Daroub S.H."/>
            <person name="Triplett E.W."/>
        </authorList>
    </citation>
    <scope>NUCLEOTIDE SEQUENCE [LARGE SCALE GENOMIC DNA]</scope>
    <source>
        <strain evidence="2 3">SR1</strain>
    </source>
</reference>
<dbReference type="Proteomes" id="UP000028194">
    <property type="component" value="Chromosome"/>
</dbReference>